<reference evidence="2 3" key="1">
    <citation type="submission" date="2015-09" db="EMBL/GenBank/DDBJ databases">
        <authorList>
            <consortium name="Pathogen Informatics"/>
        </authorList>
    </citation>
    <scope>NUCLEOTIDE SEQUENCE [LARGE SCALE GENOMIC DNA]</scope>
    <source>
        <strain evidence="2 3">2789STDY5834863</strain>
    </source>
</reference>
<proteinExistence type="predicted"/>
<sequence length="106" mass="12090">MYDTEKRIELVKKRMYEYHRRQERRTVRRLSVLCTLLFLSLVGAMGIMQSRPINATGMYGTILLHEGAGGYVLVAVISFTVAVVITALCIKFRNRGQKSQDAEDHV</sequence>
<gene>
    <name evidence="2" type="ORF">ERS852478_02033</name>
</gene>
<evidence type="ECO:0000313" key="2">
    <source>
        <dbReference type="EMBL" id="CUO16797.1"/>
    </source>
</evidence>
<evidence type="ECO:0000313" key="3">
    <source>
        <dbReference type="Proteomes" id="UP000095431"/>
    </source>
</evidence>
<organism evidence="2 3">
    <name type="scientific">Blautia wexlerae</name>
    <dbReference type="NCBI Taxonomy" id="418240"/>
    <lineage>
        <taxon>Bacteria</taxon>
        <taxon>Bacillati</taxon>
        <taxon>Bacillota</taxon>
        <taxon>Clostridia</taxon>
        <taxon>Lachnospirales</taxon>
        <taxon>Lachnospiraceae</taxon>
        <taxon>Blautia</taxon>
    </lineage>
</organism>
<protein>
    <recommendedName>
        <fullName evidence="4">DUF4179 domain-containing protein</fullName>
    </recommendedName>
</protein>
<dbReference type="RefSeq" id="WP_055200494.1">
    <property type="nucleotide sequence ID" value="NZ_BTHH01000013.1"/>
</dbReference>
<evidence type="ECO:0000256" key="1">
    <source>
        <dbReference type="SAM" id="Phobius"/>
    </source>
</evidence>
<keyword evidence="1" id="KW-0812">Transmembrane</keyword>
<dbReference type="EMBL" id="CYZN01000012">
    <property type="protein sequence ID" value="CUO16797.1"/>
    <property type="molecule type" value="Genomic_DNA"/>
</dbReference>
<keyword evidence="1" id="KW-1133">Transmembrane helix</keyword>
<keyword evidence="1" id="KW-0472">Membrane</keyword>
<dbReference type="Proteomes" id="UP000095431">
    <property type="component" value="Unassembled WGS sequence"/>
</dbReference>
<evidence type="ECO:0008006" key="4">
    <source>
        <dbReference type="Google" id="ProtNLM"/>
    </source>
</evidence>
<name>A0A174CUU0_9FIRM</name>
<feature type="transmembrane region" description="Helical" evidence="1">
    <location>
        <begin position="68"/>
        <end position="90"/>
    </location>
</feature>
<accession>A0A174CUU0</accession>
<dbReference type="AlphaFoldDB" id="A0A174CUU0"/>
<feature type="transmembrane region" description="Helical" evidence="1">
    <location>
        <begin position="30"/>
        <end position="48"/>
    </location>
</feature>